<dbReference type="SUPFAM" id="SSF46689">
    <property type="entry name" value="Homeodomain-like"/>
    <property type="match status" value="1"/>
</dbReference>
<dbReference type="CDD" id="cd00167">
    <property type="entry name" value="SANT"/>
    <property type="match status" value="1"/>
</dbReference>
<proteinExistence type="predicted"/>
<feature type="region of interest" description="Disordered" evidence="1">
    <location>
        <begin position="454"/>
        <end position="477"/>
    </location>
</feature>
<feature type="compositionally biased region" description="Polar residues" evidence="1">
    <location>
        <begin position="410"/>
        <end position="423"/>
    </location>
</feature>
<evidence type="ECO:0000259" key="3">
    <source>
        <dbReference type="PROSITE" id="PS51294"/>
    </source>
</evidence>
<feature type="domain" description="HTH myb-type" evidence="3">
    <location>
        <begin position="292"/>
        <end position="345"/>
    </location>
</feature>
<dbReference type="InterPro" id="IPR001005">
    <property type="entry name" value="SANT/Myb"/>
</dbReference>
<evidence type="ECO:0000259" key="2">
    <source>
        <dbReference type="PROSITE" id="PS50090"/>
    </source>
</evidence>
<dbReference type="InterPro" id="IPR017930">
    <property type="entry name" value="Myb_dom"/>
</dbReference>
<evidence type="ECO:0000256" key="1">
    <source>
        <dbReference type="SAM" id="MobiDB-lite"/>
    </source>
</evidence>
<sequence>MMEATAPPPPPPSHGNSTIPIIALHGSFIATQCLRSNYECMAAGPSALSSPYLFLSHRFHAFGYPQPWAWARALHCTDGRVTSSAFLPVAARVRLPDPVFSTIPLFLPRLFTFFSFSFCFLTRPIPVWLRTTTQHSVYCDGLLTLILQDGWSLYLCWDAPIISSSIHPLPFRIEPKAGPLRRDYDSTKSFLLLQPDLDPNARFPGPRTCADQVRAAYCESGTTAAVDLAALLKRSDSNESSFAHHREIRPAFAPTLINPAPHSRKVAQKPPIGALNLLPGGRRSMPTHGGDQPAKKQSKWSPEEDALIIELRGSGMKWEDISKRLPGRSAISCRLHYQNYLERRSEWDEDRKNKLARLYERFKAEMWAKVAEELAVPWRAAEAMHWQLGEADMARRAGVTPFSLAAVTIESGQRNSPSRTSHGQIPPHTAMPRDLASQSPHIIYATTPTMVSVSSGRAVHSRRDALPPPSSAPPTLVTDLGDTYYSAGPGLAPIHSQPQPRSAGLLPGVAELTTGVSPYTTPPSIHSAPMQGSGMNSGPVFPPAIPYASPESTRAKRRASPDMTYHELSQKRRIE</sequence>
<evidence type="ECO:0000313" key="4">
    <source>
        <dbReference type="EMBL" id="KFA66148.1"/>
    </source>
</evidence>
<dbReference type="InParanoid" id="A0A084QQB3"/>
<feature type="domain" description="Myb-like" evidence="2">
    <location>
        <begin position="292"/>
        <end position="341"/>
    </location>
</feature>
<gene>
    <name evidence="4" type="ORF">S40285_03377</name>
</gene>
<evidence type="ECO:0000313" key="5">
    <source>
        <dbReference type="Proteomes" id="UP000028524"/>
    </source>
</evidence>
<name>A0A084QQB3_STAC4</name>
<dbReference type="PANTHER" id="PTHR23246:SF24">
    <property type="entry name" value="MYB DNA-BINDING DOMAIN-CONTAINING PROTEIN"/>
    <property type="match status" value="1"/>
</dbReference>
<dbReference type="Proteomes" id="UP000028524">
    <property type="component" value="Unassembled WGS sequence"/>
</dbReference>
<dbReference type="SMART" id="SM00717">
    <property type="entry name" value="SANT"/>
    <property type="match status" value="1"/>
</dbReference>
<dbReference type="InterPro" id="IPR053095">
    <property type="entry name" value="Actin-binding/GATA_Znf"/>
</dbReference>
<organism evidence="4 5">
    <name type="scientific">Stachybotrys chlorohalonatus (strain IBT 40285)</name>
    <dbReference type="NCBI Taxonomy" id="1283841"/>
    <lineage>
        <taxon>Eukaryota</taxon>
        <taxon>Fungi</taxon>
        <taxon>Dikarya</taxon>
        <taxon>Ascomycota</taxon>
        <taxon>Pezizomycotina</taxon>
        <taxon>Sordariomycetes</taxon>
        <taxon>Hypocreomycetidae</taxon>
        <taxon>Hypocreales</taxon>
        <taxon>Stachybotryaceae</taxon>
        <taxon>Stachybotrys</taxon>
    </lineage>
</organism>
<dbReference type="PROSITE" id="PS50090">
    <property type="entry name" value="MYB_LIKE"/>
    <property type="match status" value="1"/>
</dbReference>
<dbReference type="PROSITE" id="PS51294">
    <property type="entry name" value="HTH_MYB"/>
    <property type="match status" value="1"/>
</dbReference>
<feature type="region of interest" description="Disordered" evidence="1">
    <location>
        <begin position="280"/>
        <end position="302"/>
    </location>
</feature>
<dbReference type="AlphaFoldDB" id="A0A084QQB3"/>
<feature type="compositionally biased region" description="Basic and acidic residues" evidence="1">
    <location>
        <begin position="564"/>
        <end position="575"/>
    </location>
</feature>
<dbReference type="PANTHER" id="PTHR23246">
    <property type="entry name" value="NEW-GLUE PROTEIN"/>
    <property type="match status" value="1"/>
</dbReference>
<dbReference type="OrthoDB" id="2350934at2759"/>
<dbReference type="EMBL" id="KL660490">
    <property type="protein sequence ID" value="KFA66148.1"/>
    <property type="molecule type" value="Genomic_DNA"/>
</dbReference>
<feature type="region of interest" description="Disordered" evidence="1">
    <location>
        <begin position="514"/>
        <end position="575"/>
    </location>
</feature>
<feature type="region of interest" description="Disordered" evidence="1">
    <location>
        <begin position="410"/>
        <end position="434"/>
    </location>
</feature>
<keyword evidence="5" id="KW-1185">Reference proteome</keyword>
<evidence type="ECO:0008006" key="6">
    <source>
        <dbReference type="Google" id="ProtNLM"/>
    </source>
</evidence>
<dbReference type="InterPro" id="IPR009057">
    <property type="entry name" value="Homeodomain-like_sf"/>
</dbReference>
<dbReference type="STRING" id="1283841.A0A084QQB3"/>
<dbReference type="Gene3D" id="1.10.10.60">
    <property type="entry name" value="Homeodomain-like"/>
    <property type="match status" value="1"/>
</dbReference>
<protein>
    <recommendedName>
        <fullName evidence="6">HTH myb-type domain-containing protein</fullName>
    </recommendedName>
</protein>
<dbReference type="HOGENOM" id="CLU_474220_0_0_1"/>
<accession>A0A084QQB3</accession>
<dbReference type="Pfam" id="PF00249">
    <property type="entry name" value="Myb_DNA-binding"/>
    <property type="match status" value="1"/>
</dbReference>
<feature type="compositionally biased region" description="Polar residues" evidence="1">
    <location>
        <begin position="514"/>
        <end position="524"/>
    </location>
</feature>
<reference evidence="4 5" key="1">
    <citation type="journal article" date="2014" name="BMC Genomics">
        <title>Comparative genome sequencing reveals chemotype-specific gene clusters in the toxigenic black mold Stachybotrys.</title>
        <authorList>
            <person name="Semeiks J."/>
            <person name="Borek D."/>
            <person name="Otwinowski Z."/>
            <person name="Grishin N.V."/>
        </authorList>
    </citation>
    <scope>NUCLEOTIDE SEQUENCE [LARGE SCALE GENOMIC DNA]</scope>
    <source>
        <strain evidence="4 5">IBT 40285</strain>
    </source>
</reference>